<evidence type="ECO:0000259" key="1">
    <source>
        <dbReference type="PROSITE" id="PS50930"/>
    </source>
</evidence>
<dbReference type="InterPro" id="IPR007492">
    <property type="entry name" value="LytTR_DNA-bd_dom"/>
</dbReference>
<dbReference type="PROSITE" id="PS50930">
    <property type="entry name" value="HTH_LYTTR"/>
    <property type="match status" value="1"/>
</dbReference>
<dbReference type="SMART" id="SM00850">
    <property type="entry name" value="LytTR"/>
    <property type="match status" value="1"/>
</dbReference>
<proteinExistence type="predicted"/>
<evidence type="ECO:0000313" key="2">
    <source>
        <dbReference type="EMBL" id="MVM34957.1"/>
    </source>
</evidence>
<evidence type="ECO:0000313" key="3">
    <source>
        <dbReference type="Proteomes" id="UP000436006"/>
    </source>
</evidence>
<organism evidence="2 3">
    <name type="scientific">Spirosoma arboris</name>
    <dbReference type="NCBI Taxonomy" id="2682092"/>
    <lineage>
        <taxon>Bacteria</taxon>
        <taxon>Pseudomonadati</taxon>
        <taxon>Bacteroidota</taxon>
        <taxon>Cytophagia</taxon>
        <taxon>Cytophagales</taxon>
        <taxon>Cytophagaceae</taxon>
        <taxon>Spirosoma</taxon>
    </lineage>
</organism>
<keyword evidence="3" id="KW-1185">Reference proteome</keyword>
<sequence>MKRFDAANQQHKFDPNQVLYLIGDINYCTIYLLNGKSILTSRTLKWYSERWPQFIRIHKANLVNSDHIYSCVVVSSIVAHLIMRNGARLPIGRRRISEVVQQLGIDWPKKCGASTHLLKPEYSSFVSDDVRLA</sequence>
<dbReference type="AlphaFoldDB" id="A0A7K1SME6"/>
<dbReference type="EMBL" id="WPIN01000019">
    <property type="protein sequence ID" value="MVM34957.1"/>
    <property type="molecule type" value="Genomic_DNA"/>
</dbReference>
<feature type="domain" description="HTH LytTR-type" evidence="1">
    <location>
        <begin position="1"/>
        <end position="105"/>
    </location>
</feature>
<name>A0A7K1SME6_9BACT</name>
<comment type="caution">
    <text evidence="2">The sequence shown here is derived from an EMBL/GenBank/DDBJ whole genome shotgun (WGS) entry which is preliminary data.</text>
</comment>
<dbReference type="Proteomes" id="UP000436006">
    <property type="component" value="Unassembled WGS sequence"/>
</dbReference>
<dbReference type="RefSeq" id="WP_157589769.1">
    <property type="nucleotide sequence ID" value="NZ_WPIN01000019.1"/>
</dbReference>
<protein>
    <submittedName>
        <fullName evidence="2">LytTR family transcriptional regulator</fullName>
    </submittedName>
</protein>
<dbReference type="Gene3D" id="2.40.50.1020">
    <property type="entry name" value="LytTr DNA-binding domain"/>
    <property type="match status" value="1"/>
</dbReference>
<dbReference type="GO" id="GO:0003677">
    <property type="term" value="F:DNA binding"/>
    <property type="evidence" value="ECO:0007669"/>
    <property type="project" value="InterPro"/>
</dbReference>
<dbReference type="Pfam" id="PF04397">
    <property type="entry name" value="LytTR"/>
    <property type="match status" value="1"/>
</dbReference>
<reference evidence="2 3" key="1">
    <citation type="submission" date="2019-12" db="EMBL/GenBank/DDBJ databases">
        <title>Spirosoma sp. HMF4905 genome sequencing and assembly.</title>
        <authorList>
            <person name="Kang H."/>
            <person name="Cha I."/>
            <person name="Kim H."/>
            <person name="Joh K."/>
        </authorList>
    </citation>
    <scope>NUCLEOTIDE SEQUENCE [LARGE SCALE GENOMIC DNA]</scope>
    <source>
        <strain evidence="2 3">HMF4905</strain>
    </source>
</reference>
<gene>
    <name evidence="2" type="ORF">GO755_33325</name>
</gene>
<accession>A0A7K1SME6</accession>